<evidence type="ECO:0000256" key="4">
    <source>
        <dbReference type="ARBA" id="ARBA00022691"/>
    </source>
</evidence>
<evidence type="ECO:0000313" key="10">
    <source>
        <dbReference type="Proteomes" id="UP000565579"/>
    </source>
</evidence>
<evidence type="ECO:0000259" key="8">
    <source>
        <dbReference type="PROSITE" id="PS00028"/>
    </source>
</evidence>
<keyword evidence="3 6" id="KW-0808">Transferase</keyword>
<evidence type="ECO:0000256" key="1">
    <source>
        <dbReference type="ARBA" id="ARBA00011975"/>
    </source>
</evidence>
<proteinExistence type="inferred from homology"/>
<dbReference type="GO" id="GO:0003677">
    <property type="term" value="F:DNA binding"/>
    <property type="evidence" value="ECO:0007669"/>
    <property type="project" value="TreeGrafter"/>
</dbReference>
<comment type="caution">
    <text evidence="9">The sequence shown here is derived from an EMBL/GenBank/DDBJ whole genome shotgun (WGS) entry which is preliminary data.</text>
</comment>
<evidence type="ECO:0000256" key="5">
    <source>
        <dbReference type="ARBA" id="ARBA00022747"/>
    </source>
</evidence>
<accession>A0A7X0P6L2</accession>
<keyword evidence="5" id="KW-0680">Restriction system</keyword>
<dbReference type="GO" id="GO:0044027">
    <property type="term" value="P:negative regulation of gene expression via chromosomal CpG island methylation"/>
    <property type="evidence" value="ECO:0007669"/>
    <property type="project" value="TreeGrafter"/>
</dbReference>
<dbReference type="PANTHER" id="PTHR10629:SF52">
    <property type="entry name" value="DNA (CYTOSINE-5)-METHYLTRANSFERASE 1"/>
    <property type="match status" value="1"/>
</dbReference>
<reference evidence="9 10" key="1">
    <citation type="submission" date="2020-08" db="EMBL/GenBank/DDBJ databases">
        <title>Sequencing the genomes of 1000 actinobacteria strains.</title>
        <authorList>
            <person name="Klenk H.-P."/>
        </authorList>
    </citation>
    <scope>NUCLEOTIDE SEQUENCE [LARGE SCALE GENOMIC DNA]</scope>
    <source>
        <strain evidence="9 10">DSM 43768</strain>
    </source>
</reference>
<evidence type="ECO:0000256" key="7">
    <source>
        <dbReference type="SAM" id="MobiDB-lite"/>
    </source>
</evidence>
<dbReference type="Proteomes" id="UP000565579">
    <property type="component" value="Unassembled WGS sequence"/>
</dbReference>
<comment type="similarity">
    <text evidence="6">Belongs to the class I-like SAM-binding methyltransferase superfamily. C5-methyltransferase family.</text>
</comment>
<organism evidence="9 10">
    <name type="scientific">Nonomuraea rubra</name>
    <dbReference type="NCBI Taxonomy" id="46180"/>
    <lineage>
        <taxon>Bacteria</taxon>
        <taxon>Bacillati</taxon>
        <taxon>Actinomycetota</taxon>
        <taxon>Actinomycetes</taxon>
        <taxon>Streptosporangiales</taxon>
        <taxon>Streptosporangiaceae</taxon>
        <taxon>Nonomuraea</taxon>
    </lineage>
</organism>
<keyword evidence="4 6" id="KW-0949">S-adenosyl-L-methionine</keyword>
<evidence type="ECO:0000313" key="9">
    <source>
        <dbReference type="EMBL" id="MBB6556225.1"/>
    </source>
</evidence>
<dbReference type="EMBL" id="JACHMI010000001">
    <property type="protein sequence ID" value="MBB6556225.1"/>
    <property type="molecule type" value="Genomic_DNA"/>
</dbReference>
<feature type="active site" evidence="6">
    <location>
        <position position="77"/>
    </location>
</feature>
<dbReference type="InterPro" id="IPR001525">
    <property type="entry name" value="C5_MeTfrase"/>
</dbReference>
<dbReference type="InterPro" id="IPR029063">
    <property type="entry name" value="SAM-dependent_MTases_sf"/>
</dbReference>
<feature type="domain" description="C2H2-type" evidence="8">
    <location>
        <begin position="208"/>
        <end position="230"/>
    </location>
</feature>
<dbReference type="Pfam" id="PF00145">
    <property type="entry name" value="DNA_methylase"/>
    <property type="match status" value="2"/>
</dbReference>
<evidence type="ECO:0000256" key="2">
    <source>
        <dbReference type="ARBA" id="ARBA00022603"/>
    </source>
</evidence>
<protein>
    <recommendedName>
        <fullName evidence="1">DNA (cytosine-5-)-methyltransferase</fullName>
        <ecNumber evidence="1">2.1.1.37</ecNumber>
    </recommendedName>
</protein>
<evidence type="ECO:0000256" key="6">
    <source>
        <dbReference type="PROSITE-ProRule" id="PRU01016"/>
    </source>
</evidence>
<dbReference type="GO" id="GO:0009307">
    <property type="term" value="P:DNA restriction-modification system"/>
    <property type="evidence" value="ECO:0007669"/>
    <property type="project" value="UniProtKB-KW"/>
</dbReference>
<feature type="region of interest" description="Disordered" evidence="7">
    <location>
        <begin position="82"/>
        <end position="108"/>
    </location>
</feature>
<dbReference type="SUPFAM" id="SSF53335">
    <property type="entry name" value="S-adenosyl-L-methionine-dependent methyltransferases"/>
    <property type="match status" value="1"/>
</dbReference>
<dbReference type="InterPro" id="IPR050390">
    <property type="entry name" value="C5-Methyltransferase"/>
</dbReference>
<dbReference type="GO" id="GO:0003886">
    <property type="term" value="F:DNA (cytosine-5-)-methyltransferase activity"/>
    <property type="evidence" value="ECO:0007669"/>
    <property type="project" value="UniProtKB-EC"/>
</dbReference>
<evidence type="ECO:0000256" key="3">
    <source>
        <dbReference type="ARBA" id="ARBA00022679"/>
    </source>
</evidence>
<dbReference type="Gene3D" id="3.90.120.10">
    <property type="entry name" value="DNA Methylase, subunit A, domain 2"/>
    <property type="match status" value="1"/>
</dbReference>
<sequence>MTERLLTSTHLFAGGGGDACGFDGSGFGVAVAVNHVTPAVETLRAAFPSCDTRQADITKLDFRSLPRTRVLVGSPICKEVSPAGSNRAEKAQTELTVQPSPGQEGKTDWSLTRMTAYDLLRAAEVHDYDVVCGENVPRFATTWRLFDPWLRMWAALDYHIQIVDADAAFLADPGFPGVPQHRRRLLFCFTHKRLKRQPDLRVRPPAECRVCGPVVALQRWAKPHARKIVHGGQSAVFVCPNRRCGHLPVTPTARPLADVLEPGLPTRRIGDGKYVHKFVPYAEETRRKVEIGLRRFGGAPFIVVLRRNCTVLGMDEPLGTITAEGNHFAYIEPAATVDDSGLRMLSIREKARAQGFDDDHPLRGTGTEKNRLIGNAVPVTAAGWMSRRVAEVCS</sequence>
<dbReference type="PROSITE" id="PS00028">
    <property type="entry name" value="ZINC_FINGER_C2H2_1"/>
    <property type="match status" value="1"/>
</dbReference>
<keyword evidence="2 6" id="KW-0489">Methyltransferase</keyword>
<dbReference type="PANTHER" id="PTHR10629">
    <property type="entry name" value="CYTOSINE-SPECIFIC METHYLTRANSFERASE"/>
    <property type="match status" value="1"/>
</dbReference>
<dbReference type="RefSeq" id="WP_185110699.1">
    <property type="nucleotide sequence ID" value="NZ_BAAAXY010000153.1"/>
</dbReference>
<dbReference type="AlphaFoldDB" id="A0A7X0P6L2"/>
<dbReference type="Gene3D" id="3.40.50.150">
    <property type="entry name" value="Vaccinia Virus protein VP39"/>
    <property type="match status" value="1"/>
</dbReference>
<name>A0A7X0P6L2_9ACTN</name>
<keyword evidence="10" id="KW-1185">Reference proteome</keyword>
<gene>
    <name evidence="9" type="ORF">HD593_011020</name>
</gene>
<dbReference type="EC" id="2.1.1.37" evidence="1"/>
<dbReference type="InterPro" id="IPR013087">
    <property type="entry name" value="Znf_C2H2_type"/>
</dbReference>
<dbReference type="GO" id="GO:0032259">
    <property type="term" value="P:methylation"/>
    <property type="evidence" value="ECO:0007669"/>
    <property type="project" value="UniProtKB-KW"/>
</dbReference>
<dbReference type="PROSITE" id="PS51679">
    <property type="entry name" value="SAM_MT_C5"/>
    <property type="match status" value="1"/>
</dbReference>